<dbReference type="EMBL" id="JADCSA010000599">
    <property type="protein sequence ID" value="MBE7326154.1"/>
    <property type="molecule type" value="Genomic_DNA"/>
</dbReference>
<evidence type="ECO:0000313" key="3">
    <source>
        <dbReference type="Proteomes" id="UP000756387"/>
    </source>
</evidence>
<feature type="domain" description="Amine oxidase" evidence="1">
    <location>
        <begin position="5"/>
        <end position="84"/>
    </location>
</feature>
<proteinExistence type="predicted"/>
<dbReference type="Gene3D" id="3.50.50.60">
    <property type="entry name" value="FAD/NAD(P)-binding domain"/>
    <property type="match status" value="1"/>
</dbReference>
<sequence length="86" mass="9189">LGAKPSDTPSFYSFMNYADFGIGTFHPQKGMYQVILALKSLAEELGVKINTSSPVKKIVVNEGHATSIVSNGKTIHSDIVVSGADY</sequence>
<dbReference type="PANTHER" id="PTHR43734">
    <property type="entry name" value="PHYTOENE DESATURASE"/>
    <property type="match status" value="1"/>
</dbReference>
<gene>
    <name evidence="2" type="ORF">IEQ44_16095</name>
</gene>
<keyword evidence="3" id="KW-1185">Reference proteome</keyword>
<evidence type="ECO:0000259" key="1">
    <source>
        <dbReference type="Pfam" id="PF01593"/>
    </source>
</evidence>
<dbReference type="Proteomes" id="UP000756387">
    <property type="component" value="Unassembled WGS sequence"/>
</dbReference>
<evidence type="ECO:0000313" key="2">
    <source>
        <dbReference type="EMBL" id="MBE7326154.1"/>
    </source>
</evidence>
<feature type="non-terminal residue" evidence="2">
    <location>
        <position position="1"/>
    </location>
</feature>
<organism evidence="2 3">
    <name type="scientific">Nocardioides malaquae</name>
    <dbReference type="NCBI Taxonomy" id="2773426"/>
    <lineage>
        <taxon>Bacteria</taxon>
        <taxon>Bacillati</taxon>
        <taxon>Actinomycetota</taxon>
        <taxon>Actinomycetes</taxon>
        <taxon>Propionibacteriales</taxon>
        <taxon>Nocardioidaceae</taxon>
        <taxon>Nocardioides</taxon>
    </lineage>
</organism>
<dbReference type="InterPro" id="IPR002937">
    <property type="entry name" value="Amino_oxidase"/>
</dbReference>
<dbReference type="InterPro" id="IPR036188">
    <property type="entry name" value="FAD/NAD-bd_sf"/>
</dbReference>
<dbReference type="SUPFAM" id="SSF51905">
    <property type="entry name" value="FAD/NAD(P)-binding domain"/>
    <property type="match status" value="1"/>
</dbReference>
<reference evidence="2 3" key="1">
    <citation type="submission" date="2020-10" db="EMBL/GenBank/DDBJ databases">
        <title>Nocardioides sp. isolated from sludge.</title>
        <authorList>
            <person name="Zhang X."/>
        </authorList>
    </citation>
    <scope>NUCLEOTIDE SEQUENCE [LARGE SCALE GENOMIC DNA]</scope>
    <source>
        <strain evidence="2 3">Y6</strain>
    </source>
</reference>
<feature type="non-terminal residue" evidence="2">
    <location>
        <position position="86"/>
    </location>
</feature>
<protein>
    <submittedName>
        <fullName evidence="2">FAD-dependent oxidoreductase</fullName>
    </submittedName>
</protein>
<name>A0ABR9RX50_9ACTN</name>
<dbReference type="Pfam" id="PF01593">
    <property type="entry name" value="Amino_oxidase"/>
    <property type="match status" value="1"/>
</dbReference>
<dbReference type="PANTHER" id="PTHR43734:SF1">
    <property type="entry name" value="PHYTOENE DESATURASE"/>
    <property type="match status" value="1"/>
</dbReference>
<comment type="caution">
    <text evidence="2">The sequence shown here is derived from an EMBL/GenBank/DDBJ whole genome shotgun (WGS) entry which is preliminary data.</text>
</comment>
<accession>A0ABR9RX50</accession>